<reference evidence="3 4" key="1">
    <citation type="submission" date="2018-03" db="EMBL/GenBank/DDBJ databases">
        <title>The draft genome of Mesorhizobium sp. 6GN-30.</title>
        <authorList>
            <person name="Liu L."/>
            <person name="Li L."/>
            <person name="Wang T."/>
            <person name="Zhang X."/>
            <person name="Liang L."/>
        </authorList>
    </citation>
    <scope>NUCLEOTIDE SEQUENCE [LARGE SCALE GENOMIC DNA]</scope>
    <source>
        <strain evidence="3 4">6GN30</strain>
    </source>
</reference>
<dbReference type="Pfam" id="PF04072">
    <property type="entry name" value="LCM"/>
    <property type="match status" value="1"/>
</dbReference>
<dbReference type="Proteomes" id="UP000241229">
    <property type="component" value="Unassembled WGS sequence"/>
</dbReference>
<dbReference type="OrthoDB" id="9800233at2"/>
<dbReference type="Gene3D" id="3.40.50.150">
    <property type="entry name" value="Vaccinia Virus protein VP39"/>
    <property type="match status" value="1"/>
</dbReference>
<keyword evidence="2 3" id="KW-0808">Transferase</keyword>
<comment type="caution">
    <text evidence="3">The sequence shown here is derived from an EMBL/GenBank/DDBJ whole genome shotgun (WGS) entry which is preliminary data.</text>
</comment>
<dbReference type="InterPro" id="IPR016874">
    <property type="entry name" value="TcmP-like"/>
</dbReference>
<dbReference type="InterPro" id="IPR029063">
    <property type="entry name" value="SAM-dependent_MTases_sf"/>
</dbReference>
<proteinExistence type="predicted"/>
<evidence type="ECO:0000256" key="1">
    <source>
        <dbReference type="ARBA" id="ARBA00022603"/>
    </source>
</evidence>
<dbReference type="InterPro" id="IPR007213">
    <property type="entry name" value="Ppm1/Ppm2/Tcmp"/>
</dbReference>
<gene>
    <name evidence="3" type="ORF">C7I84_16370</name>
</gene>
<accession>A0A2P7S6D5</accession>
<keyword evidence="4" id="KW-1185">Reference proteome</keyword>
<dbReference type="GO" id="GO:0008168">
    <property type="term" value="F:methyltransferase activity"/>
    <property type="evidence" value="ECO:0007669"/>
    <property type="project" value="UniProtKB-KW"/>
</dbReference>
<dbReference type="EMBL" id="PXYK01000015">
    <property type="protein sequence ID" value="PSJ58039.1"/>
    <property type="molecule type" value="Genomic_DNA"/>
</dbReference>
<protein>
    <submittedName>
        <fullName evidence="3">Methyltransferase</fullName>
    </submittedName>
</protein>
<sequence>MPGEKAHLTREKETLLITLCGKALESRLPDSLLKDWFAAEAVGKIDYDFGRLKVDRNLGVGLAIRAKAIDDRVRAFIARHPDAVVLHLGCGLDSRVFRVNPPAGVAWHDVDYPEVIALRGRLYPDRENCRLVASSVTDPQWLETVPADRPAMIAAEGLTPYLPADEGPKLFARLVRHFDRGEIVCDAYSSLGLKIVAMTPSVRATGAKLLWAINDPHDLEKAVPGLKLVEEIAPYETEHVRRMTLGARLFIGVWNLIPPLKKIGRLLRFEF</sequence>
<dbReference type="RefSeq" id="WP_106773276.1">
    <property type="nucleotide sequence ID" value="NZ_PXYK01000015.1"/>
</dbReference>
<dbReference type="PIRSF" id="PIRSF028177">
    <property type="entry name" value="Polyketide_synth_Omtfrase_TcmP"/>
    <property type="match status" value="1"/>
</dbReference>
<evidence type="ECO:0000313" key="4">
    <source>
        <dbReference type="Proteomes" id="UP000241229"/>
    </source>
</evidence>
<name>A0A2P7S6D5_9HYPH</name>
<evidence type="ECO:0000256" key="2">
    <source>
        <dbReference type="ARBA" id="ARBA00022679"/>
    </source>
</evidence>
<organism evidence="3 4">
    <name type="scientific">Kumtagia ephedrae</name>
    <dbReference type="NCBI Taxonomy" id="2116701"/>
    <lineage>
        <taxon>Bacteria</taxon>
        <taxon>Pseudomonadati</taxon>
        <taxon>Pseudomonadota</taxon>
        <taxon>Alphaproteobacteria</taxon>
        <taxon>Hyphomicrobiales</taxon>
        <taxon>Phyllobacteriaceae</taxon>
        <taxon>Kumtagia</taxon>
    </lineage>
</organism>
<keyword evidence="1 3" id="KW-0489">Methyltransferase</keyword>
<dbReference type="PANTHER" id="PTHR43619:SF2">
    <property type="entry name" value="S-ADENOSYL-L-METHIONINE-DEPENDENT METHYLTRANSFERASES SUPERFAMILY PROTEIN"/>
    <property type="match status" value="1"/>
</dbReference>
<dbReference type="GO" id="GO:0032259">
    <property type="term" value="P:methylation"/>
    <property type="evidence" value="ECO:0007669"/>
    <property type="project" value="UniProtKB-KW"/>
</dbReference>
<dbReference type="PANTHER" id="PTHR43619">
    <property type="entry name" value="S-ADENOSYL-L-METHIONINE-DEPENDENT METHYLTRANSFERASE YKTD-RELATED"/>
    <property type="match status" value="1"/>
</dbReference>
<dbReference type="AlphaFoldDB" id="A0A2P7S6D5"/>
<dbReference type="SUPFAM" id="SSF53335">
    <property type="entry name" value="S-adenosyl-L-methionine-dependent methyltransferases"/>
    <property type="match status" value="1"/>
</dbReference>
<evidence type="ECO:0000313" key="3">
    <source>
        <dbReference type="EMBL" id="PSJ58039.1"/>
    </source>
</evidence>